<dbReference type="InterPro" id="IPR055469">
    <property type="entry name" value="DUF7041"/>
</dbReference>
<feature type="domain" description="DUF7041" evidence="2">
    <location>
        <begin position="15"/>
        <end position="75"/>
    </location>
</feature>
<dbReference type="InterPro" id="IPR043502">
    <property type="entry name" value="DNA/RNA_pol_sf"/>
</dbReference>
<dbReference type="OrthoDB" id="6135341at2759"/>
<evidence type="ECO:0000313" key="4">
    <source>
        <dbReference type="Proteomes" id="UP000597762"/>
    </source>
</evidence>
<dbReference type="SUPFAM" id="SSF56672">
    <property type="entry name" value="DNA/RNA polymerases"/>
    <property type="match status" value="1"/>
</dbReference>
<dbReference type="EMBL" id="CAHIKZ030000316">
    <property type="protein sequence ID" value="CAE1168198.1"/>
    <property type="molecule type" value="Genomic_DNA"/>
</dbReference>
<accession>A0A812B219</accession>
<evidence type="ECO:0000259" key="2">
    <source>
        <dbReference type="Pfam" id="PF23055"/>
    </source>
</evidence>
<evidence type="ECO:0000256" key="1">
    <source>
        <dbReference type="SAM" id="MobiDB-lite"/>
    </source>
</evidence>
<protein>
    <recommendedName>
        <fullName evidence="2">DUF7041 domain-containing protein</fullName>
    </recommendedName>
</protein>
<name>A0A812B219_ACAPH</name>
<keyword evidence="4" id="KW-1185">Reference proteome</keyword>
<feature type="region of interest" description="Disordered" evidence="1">
    <location>
        <begin position="269"/>
        <end position="296"/>
    </location>
</feature>
<dbReference type="PANTHER" id="PTHR24559:SF444">
    <property type="entry name" value="REVERSE TRANSCRIPTASE DOMAIN-CONTAINING PROTEIN"/>
    <property type="match status" value="1"/>
</dbReference>
<evidence type="ECO:0000313" key="3">
    <source>
        <dbReference type="EMBL" id="CAE1168198.1"/>
    </source>
</evidence>
<dbReference type="PANTHER" id="PTHR24559">
    <property type="entry name" value="TRANSPOSON TY3-I GAG-POL POLYPROTEIN"/>
    <property type="match status" value="1"/>
</dbReference>
<reference evidence="3" key="1">
    <citation type="submission" date="2021-01" db="EMBL/GenBank/DDBJ databases">
        <authorList>
            <person name="Li R."/>
            <person name="Bekaert M."/>
        </authorList>
    </citation>
    <scope>NUCLEOTIDE SEQUENCE</scope>
    <source>
        <strain evidence="3">Farmed</strain>
    </source>
</reference>
<dbReference type="Proteomes" id="UP000597762">
    <property type="component" value="Unassembled WGS sequence"/>
</dbReference>
<comment type="caution">
    <text evidence="3">The sequence shown here is derived from an EMBL/GenBank/DDBJ whole genome shotgun (WGS) entry which is preliminary data.</text>
</comment>
<dbReference type="Pfam" id="PF23055">
    <property type="entry name" value="DUF7041"/>
    <property type="match status" value="1"/>
</dbReference>
<dbReference type="Gene3D" id="3.10.10.10">
    <property type="entry name" value="HIV Type 1 Reverse Transcriptase, subunit A, domain 1"/>
    <property type="match status" value="1"/>
</dbReference>
<dbReference type="AlphaFoldDB" id="A0A812B219"/>
<dbReference type="InterPro" id="IPR053134">
    <property type="entry name" value="RNA-dir_DNA_polymerase"/>
</dbReference>
<organism evidence="3 4">
    <name type="scientific">Acanthosepion pharaonis</name>
    <name type="common">Pharaoh cuttlefish</name>
    <name type="synonym">Sepia pharaonis</name>
    <dbReference type="NCBI Taxonomy" id="158019"/>
    <lineage>
        <taxon>Eukaryota</taxon>
        <taxon>Metazoa</taxon>
        <taxon>Spiralia</taxon>
        <taxon>Lophotrochozoa</taxon>
        <taxon>Mollusca</taxon>
        <taxon>Cephalopoda</taxon>
        <taxon>Coleoidea</taxon>
        <taxon>Decapodiformes</taxon>
        <taxon>Sepiida</taxon>
        <taxon>Sepiina</taxon>
        <taxon>Sepiidae</taxon>
        <taxon>Acanthosepion</taxon>
    </lineage>
</organism>
<gene>
    <name evidence="3" type="ORF">SPHA_9907</name>
</gene>
<proteinExistence type="predicted"/>
<feature type="compositionally biased region" description="Low complexity" evidence="1">
    <location>
        <begin position="276"/>
        <end position="293"/>
    </location>
</feature>
<sequence>MADQSAQETAVVLTLPTFDMTNINVWFAQTEAIFQAKHIHSQTARYAYIVEKLPPEIAADVLDLLEAVPAHNPFDKGSHHLPRNYQWIFTIADVKFPILGAGFLAHYQLIVDLSQRQLSDSTTKLSNRGIISQLTSTELRIAVPRDNSIQDILDKFPSLIQPFTYTEPVKHSTLRRIRTTEQPVYSKPRRLAPDKYKIARAEFQHMLDLEIIRPSSSPYASPLHMVTKAQQGTWGPCGDYRRLNSQTVPDKLTTADRPSIDRLKPACIERDGSTNQPTSPSLDSPQLSSPAPARTASGRTVHWQNFHYILKTLSSLTFQS</sequence>